<sequence>FLLLDLLLNMDFSSMDRGQITLLGCGFCVLLSLHFTVQLLSQHLFYWKNPKEQKAIIIIILMAPIYAVDSYVGLLDIQGSKAFFTFLDSVKECYEALVIAKFLALMYSYLKISISKNVVPDEVKGREIHHSFPMTLFVPRTARLDHRNLVLLKHWTWQFVIIRPLCSILMITLQMLGIYPNWLSWTFTIILNISVSVALYSLVLFYHVFAKELAPHKPLAKFLCIKGIVFFCFWQGIVLDMLVSAGIIRSHHFWLDVEHIEEAFQNVLWRSGNKNAEEKRVIHQNSRPWRGHGTTHARKCTSIGFLAEVVGTNVKAAGKRILLVFMKDLNATVSIGFSGHEILESLLKLPENRECADCKSKGPRWASVNLGIFICMQCSGIHRNLGVHITKVRSATLDTWLPGQIAFIQSMGNERSNNYWEAELPPKHDRVVIEYFIRAKYEEKRWVPRDGKAKSPSRVNGEKTPTRSSGHGQMNDTNHVLEERKVTRPPITNGRSPASKSSTPMPVKASSPLPVKASSPLPVKGSTPLAVKASQKAAHDNKSQEPVQKSEPAAPKAELAKKEESATKVVTLPKVDYATELFNLLCMDDSRESDSTTPAHDNGWASFQTADAKSTPERSSSSNFIESMTQPNLTSPSLEKPLKAVNNDIMNLFNKSIMVSPFSVHQQQLGKMLSQQQQFIMATAAGSGNGSHTVPSKSHRPSSNGTHLPAQSWGNYAYQVPGMVMPITDPQKYMQMGSSQQVYSAGNPINFPISSSYRPGPGAPINGMANTKATMPSPAFPVAPTQPAGYYDLSSLATYTKQ</sequence>
<comment type="caution">
    <text evidence="1">The sequence shown here is derived from an EMBL/GenBank/DDBJ whole genome shotgun (WGS) entry which is preliminary data.</text>
</comment>
<organism evidence="1 2">
    <name type="scientific">Populus alba</name>
    <name type="common">White poplar</name>
    <dbReference type="NCBI Taxonomy" id="43335"/>
    <lineage>
        <taxon>Eukaryota</taxon>
        <taxon>Viridiplantae</taxon>
        <taxon>Streptophyta</taxon>
        <taxon>Embryophyta</taxon>
        <taxon>Tracheophyta</taxon>
        <taxon>Spermatophyta</taxon>
        <taxon>Magnoliopsida</taxon>
        <taxon>eudicotyledons</taxon>
        <taxon>Gunneridae</taxon>
        <taxon>Pentapetalae</taxon>
        <taxon>rosids</taxon>
        <taxon>fabids</taxon>
        <taxon>Malpighiales</taxon>
        <taxon>Salicaceae</taxon>
        <taxon>Saliceae</taxon>
        <taxon>Populus</taxon>
    </lineage>
</organism>
<protein>
    <submittedName>
        <fullName evidence="1">Uncharacterized protein</fullName>
    </submittedName>
</protein>
<evidence type="ECO:0000313" key="1">
    <source>
        <dbReference type="EMBL" id="KAL3596346.1"/>
    </source>
</evidence>
<feature type="non-terminal residue" evidence="1">
    <location>
        <position position="1"/>
    </location>
</feature>
<keyword evidence="2" id="KW-1185">Reference proteome</keyword>
<proteinExistence type="predicted"/>
<gene>
    <name evidence="1" type="ORF">D5086_007983</name>
</gene>
<dbReference type="EMBL" id="RCHU02000004">
    <property type="protein sequence ID" value="KAL3596346.1"/>
    <property type="molecule type" value="Genomic_DNA"/>
</dbReference>
<evidence type="ECO:0000313" key="2">
    <source>
        <dbReference type="Proteomes" id="UP000309997"/>
    </source>
</evidence>
<accession>A0ACC4CFS4</accession>
<name>A0ACC4CFS4_POPAL</name>
<reference evidence="1 2" key="1">
    <citation type="journal article" date="2024" name="Plant Biotechnol. J.">
        <title>Genome and CRISPR/Cas9 system of a widespread forest tree (Populus alba) in the world.</title>
        <authorList>
            <person name="Liu Y.J."/>
            <person name="Jiang P.F."/>
            <person name="Han X.M."/>
            <person name="Li X.Y."/>
            <person name="Wang H.M."/>
            <person name="Wang Y.J."/>
            <person name="Wang X.X."/>
            <person name="Zeng Q.Y."/>
        </authorList>
    </citation>
    <scope>NUCLEOTIDE SEQUENCE [LARGE SCALE GENOMIC DNA]</scope>
    <source>
        <strain evidence="2">cv. PAL-ZL1</strain>
    </source>
</reference>
<dbReference type="Proteomes" id="UP000309997">
    <property type="component" value="Unassembled WGS sequence"/>
</dbReference>